<keyword evidence="3" id="KW-1185">Reference proteome</keyword>
<evidence type="ECO:0000313" key="3">
    <source>
        <dbReference type="Proteomes" id="UP001184614"/>
    </source>
</evidence>
<gene>
    <name evidence="2" type="ORF">J2782_000730</name>
</gene>
<proteinExistence type="predicted"/>
<sequence>MSVRFQIAAMLSIVVNAVVFGVGAITVLSVPALADNAAMLLPIAVAISLIASPPIAWWLAPRLRNRYWQQRKLAN</sequence>
<keyword evidence="1" id="KW-0812">Transmembrane</keyword>
<dbReference type="RefSeq" id="WP_310010223.1">
    <property type="nucleotide sequence ID" value="NZ_JAVDQT010000001.1"/>
</dbReference>
<dbReference type="EMBL" id="JAVDQT010000001">
    <property type="protein sequence ID" value="MDR6431025.1"/>
    <property type="molecule type" value="Genomic_DNA"/>
</dbReference>
<organism evidence="2 3">
    <name type="scientific">Brucella pseudogrignonensis</name>
    <dbReference type="NCBI Taxonomy" id="419475"/>
    <lineage>
        <taxon>Bacteria</taxon>
        <taxon>Pseudomonadati</taxon>
        <taxon>Pseudomonadota</taxon>
        <taxon>Alphaproteobacteria</taxon>
        <taxon>Hyphomicrobiales</taxon>
        <taxon>Brucellaceae</taxon>
        <taxon>Brucella/Ochrobactrum group</taxon>
        <taxon>Brucella</taxon>
    </lineage>
</organism>
<reference evidence="2 3" key="1">
    <citation type="submission" date="2023-07" db="EMBL/GenBank/DDBJ databases">
        <title>Sorghum-associated microbial communities from plants grown in Nebraska, USA.</title>
        <authorList>
            <person name="Schachtman D."/>
        </authorList>
    </citation>
    <scope>NUCLEOTIDE SEQUENCE [LARGE SCALE GENOMIC DNA]</scope>
    <source>
        <strain evidence="2 3">DS1730</strain>
    </source>
</reference>
<evidence type="ECO:0000256" key="1">
    <source>
        <dbReference type="SAM" id="Phobius"/>
    </source>
</evidence>
<keyword evidence="1" id="KW-0472">Membrane</keyword>
<comment type="caution">
    <text evidence="2">The sequence shown here is derived from an EMBL/GenBank/DDBJ whole genome shotgun (WGS) entry which is preliminary data.</text>
</comment>
<name>A0ABU1M4P7_9HYPH</name>
<feature type="transmembrane region" description="Helical" evidence="1">
    <location>
        <begin position="7"/>
        <end position="33"/>
    </location>
</feature>
<accession>A0ABU1M4P7</accession>
<keyword evidence="1" id="KW-1133">Transmembrane helix</keyword>
<feature type="transmembrane region" description="Helical" evidence="1">
    <location>
        <begin position="39"/>
        <end position="60"/>
    </location>
</feature>
<dbReference type="Proteomes" id="UP001184614">
    <property type="component" value="Unassembled WGS sequence"/>
</dbReference>
<evidence type="ECO:0000313" key="2">
    <source>
        <dbReference type="EMBL" id="MDR6431025.1"/>
    </source>
</evidence>
<protein>
    <submittedName>
        <fullName evidence="2">Uncharacterized protein</fullName>
    </submittedName>
</protein>